<dbReference type="SMART" id="SM00247">
    <property type="entry name" value="XTALbg"/>
    <property type="match status" value="2"/>
</dbReference>
<dbReference type="EMBL" id="CAUEEQ010059526">
    <property type="protein sequence ID" value="CAJ0964243.1"/>
    <property type="molecule type" value="Genomic_DNA"/>
</dbReference>
<keyword evidence="3" id="KW-0273">Eye lens protein</keyword>
<dbReference type="Proteomes" id="UP001176940">
    <property type="component" value="Unassembled WGS sequence"/>
</dbReference>
<feature type="domain" description="Beta/gamma crystallin 'Greek key'" evidence="6">
    <location>
        <begin position="147"/>
        <end position="187"/>
    </location>
</feature>
<dbReference type="PROSITE" id="PS50915">
    <property type="entry name" value="CRYSTALLIN_BETA_GAMMA"/>
    <property type="match status" value="4"/>
</dbReference>
<comment type="function">
    <text evidence="1">Crystallins are the dominant structural components of the vertebrate eye lens.</text>
</comment>
<organism evidence="7 8">
    <name type="scientific">Ranitomeya imitator</name>
    <name type="common">mimic poison frog</name>
    <dbReference type="NCBI Taxonomy" id="111125"/>
    <lineage>
        <taxon>Eukaryota</taxon>
        <taxon>Metazoa</taxon>
        <taxon>Chordata</taxon>
        <taxon>Craniata</taxon>
        <taxon>Vertebrata</taxon>
        <taxon>Euteleostomi</taxon>
        <taxon>Amphibia</taxon>
        <taxon>Batrachia</taxon>
        <taxon>Anura</taxon>
        <taxon>Neobatrachia</taxon>
        <taxon>Hyloidea</taxon>
        <taxon>Dendrobatidae</taxon>
        <taxon>Dendrobatinae</taxon>
        <taxon>Ranitomeya</taxon>
    </lineage>
</organism>
<comment type="caution">
    <text evidence="7">The sequence shown here is derived from an EMBL/GenBank/DDBJ whole genome shotgun (WGS) entry which is preliminary data.</text>
</comment>
<evidence type="ECO:0000256" key="4">
    <source>
        <dbReference type="ARBA" id="ARBA00022737"/>
    </source>
</evidence>
<dbReference type="InterPro" id="IPR050252">
    <property type="entry name" value="Beta/Gamma-Crystallin"/>
</dbReference>
<dbReference type="PANTHER" id="PTHR11818:SF130">
    <property type="entry name" value="GAMMA-CRYSTALLIN 2"/>
    <property type="match status" value="1"/>
</dbReference>
<name>A0ABN9MF39_9NEOB</name>
<accession>A0ABN9MF39</accession>
<evidence type="ECO:0000256" key="2">
    <source>
        <dbReference type="ARBA" id="ARBA00009646"/>
    </source>
</evidence>
<feature type="domain" description="Beta/gamma crystallin 'Greek key'" evidence="6">
    <location>
        <begin position="99"/>
        <end position="141"/>
    </location>
</feature>
<evidence type="ECO:0000256" key="3">
    <source>
        <dbReference type="ARBA" id="ARBA00022613"/>
    </source>
</evidence>
<sequence length="233" mass="27652">MRYATFAPKSRFNDAKSAISQPMKGADQESDPDETMLPHHERYTTDRHGDTDEVAHELQEEIIFFEDRNFQGRCYECSGDCADLHSYFSRCNSIRVDSGCWMLYERPNYLGHQYFLKKGEYPDYQQWMGFSDSIRSCRVIPQQRGPHKLKIYEKEEFRGQMLEVLEDCPSVFEIFKNHDINSCNVLDGQWIFYEQPNYRGKQYFLKPGEYRRFSDWGSLNAKVSSFRRVLDIC</sequence>
<evidence type="ECO:0000313" key="8">
    <source>
        <dbReference type="Proteomes" id="UP001176940"/>
    </source>
</evidence>
<feature type="region of interest" description="Disordered" evidence="5">
    <location>
        <begin position="1"/>
        <end position="38"/>
    </location>
</feature>
<evidence type="ECO:0000259" key="6">
    <source>
        <dbReference type="PROSITE" id="PS50915"/>
    </source>
</evidence>
<gene>
    <name evidence="7" type="ORF">RIMI_LOCUS19005399</name>
</gene>
<keyword evidence="4" id="KW-0677">Repeat</keyword>
<comment type="similarity">
    <text evidence="2">Belongs to the beta/gamma-crystallin family.</text>
</comment>
<evidence type="ECO:0000313" key="7">
    <source>
        <dbReference type="EMBL" id="CAJ0964243.1"/>
    </source>
</evidence>
<dbReference type="Pfam" id="PF00030">
    <property type="entry name" value="Crystall"/>
    <property type="match status" value="2"/>
</dbReference>
<protein>
    <recommendedName>
        <fullName evidence="6">Beta/gamma crystallin 'Greek key' domain-containing protein</fullName>
    </recommendedName>
</protein>
<keyword evidence="8" id="KW-1185">Reference proteome</keyword>
<dbReference type="PANTHER" id="PTHR11818">
    <property type="entry name" value="BETA/GAMMA CRYSTALLIN"/>
    <property type="match status" value="1"/>
</dbReference>
<feature type="domain" description="Beta/gamma crystallin 'Greek key'" evidence="6">
    <location>
        <begin position="60"/>
        <end position="98"/>
    </location>
</feature>
<dbReference type="SUPFAM" id="SSF49695">
    <property type="entry name" value="gamma-Crystallin-like"/>
    <property type="match status" value="1"/>
</dbReference>
<proteinExistence type="inferred from homology"/>
<evidence type="ECO:0000256" key="1">
    <source>
        <dbReference type="ARBA" id="ARBA00003689"/>
    </source>
</evidence>
<dbReference type="PRINTS" id="PR01367">
    <property type="entry name" value="BGCRYSTALLIN"/>
</dbReference>
<evidence type="ECO:0000256" key="5">
    <source>
        <dbReference type="SAM" id="MobiDB-lite"/>
    </source>
</evidence>
<feature type="domain" description="Beta/gamma crystallin 'Greek key'" evidence="6">
    <location>
        <begin position="188"/>
        <end position="230"/>
    </location>
</feature>
<dbReference type="InterPro" id="IPR011024">
    <property type="entry name" value="G_crystallin-like"/>
</dbReference>
<reference evidence="7" key="1">
    <citation type="submission" date="2023-07" db="EMBL/GenBank/DDBJ databases">
        <authorList>
            <person name="Stuckert A."/>
        </authorList>
    </citation>
    <scope>NUCLEOTIDE SEQUENCE</scope>
</reference>
<dbReference type="InterPro" id="IPR001064">
    <property type="entry name" value="Beta/gamma_crystallin"/>
</dbReference>
<dbReference type="Gene3D" id="2.60.20.10">
    <property type="entry name" value="Crystallins"/>
    <property type="match status" value="2"/>
</dbReference>